<dbReference type="GeneID" id="92789429"/>
<proteinExistence type="predicted"/>
<organism evidence="4 5">
    <name type="scientific">Bacillus swezeyi</name>
    <dbReference type="NCBI Taxonomy" id="1925020"/>
    <lineage>
        <taxon>Bacteria</taxon>
        <taxon>Bacillati</taxon>
        <taxon>Bacillota</taxon>
        <taxon>Bacilli</taxon>
        <taxon>Bacillales</taxon>
        <taxon>Bacillaceae</taxon>
        <taxon>Bacillus</taxon>
    </lineage>
</organism>
<reference evidence="4 5" key="1">
    <citation type="submission" date="2017-01" db="EMBL/GenBank/DDBJ databases">
        <title>Bacillus phylogenomics.</title>
        <authorList>
            <person name="Dunlap C."/>
        </authorList>
    </citation>
    <scope>NUCLEOTIDE SEQUENCE [LARGE SCALE GENOMIC DNA]</scope>
    <source>
        <strain evidence="4 5">NRRL B-41282</strain>
    </source>
</reference>
<dbReference type="RefSeq" id="WP_076764004.1">
    <property type="nucleotide sequence ID" value="NZ_CP133085.1"/>
</dbReference>
<dbReference type="GO" id="GO:0016787">
    <property type="term" value="F:hydrolase activity"/>
    <property type="evidence" value="ECO:0007669"/>
    <property type="project" value="InterPro"/>
</dbReference>
<dbReference type="OrthoDB" id="9785345at2"/>
<keyword evidence="2" id="KW-0732">Signal</keyword>
<evidence type="ECO:0000256" key="1">
    <source>
        <dbReference type="SAM" id="MobiDB-lite"/>
    </source>
</evidence>
<dbReference type="InterPro" id="IPR011105">
    <property type="entry name" value="Cell_wall_hydrolase_SleB"/>
</dbReference>
<evidence type="ECO:0000313" key="5">
    <source>
        <dbReference type="Proteomes" id="UP000187367"/>
    </source>
</evidence>
<gene>
    <name evidence="4" type="ORF">BW143_00715</name>
</gene>
<dbReference type="EMBL" id="MTJL01000002">
    <property type="protein sequence ID" value="OMI09793.1"/>
    <property type="molecule type" value="Genomic_DNA"/>
</dbReference>
<name>A0A1R1RG19_9BACI</name>
<evidence type="ECO:0000259" key="3">
    <source>
        <dbReference type="Pfam" id="PF07486"/>
    </source>
</evidence>
<feature type="region of interest" description="Disordered" evidence="1">
    <location>
        <begin position="64"/>
        <end position="87"/>
    </location>
</feature>
<feature type="compositionally biased region" description="Acidic residues" evidence="1">
    <location>
        <begin position="72"/>
        <end position="81"/>
    </location>
</feature>
<evidence type="ECO:0000256" key="2">
    <source>
        <dbReference type="SAM" id="SignalP"/>
    </source>
</evidence>
<feature type="domain" description="Cell wall hydrolase SleB" evidence="3">
    <location>
        <begin position="101"/>
        <end position="199"/>
    </location>
</feature>
<feature type="chain" id="PRO_5014066054" description="Cell wall hydrolase SleB domain-containing protein" evidence="2">
    <location>
        <begin position="25"/>
        <end position="200"/>
    </location>
</feature>
<protein>
    <recommendedName>
        <fullName evidence="3">Cell wall hydrolase SleB domain-containing protein</fullName>
    </recommendedName>
</protein>
<dbReference type="Gene3D" id="6.20.240.60">
    <property type="match status" value="1"/>
</dbReference>
<dbReference type="InterPro" id="IPR042047">
    <property type="entry name" value="SleB_dom1"/>
</dbReference>
<sequence>MKSKFAAIAAFLICMLPAARIEHAQAVMLFSKKDKQEMERLLQSLDPEQHPSFSHLTDEKNFIETLPKQDVEEKEEKEDSPEITGEEKELLSRLVHAEAKGESFKGKVAVANVVLNRVGDGGFPDSIKSVIYQKNAFEPVLNGSINRKPDRESVEAVEVAVDHDKKETDALYFYNPDIATDGWIKTRKVVERIGNHVFAI</sequence>
<dbReference type="Pfam" id="PF07486">
    <property type="entry name" value="Hydrolase_2"/>
    <property type="match status" value="1"/>
</dbReference>
<comment type="caution">
    <text evidence="4">The sequence shown here is derived from an EMBL/GenBank/DDBJ whole genome shotgun (WGS) entry which is preliminary data.</text>
</comment>
<dbReference type="Proteomes" id="UP000187367">
    <property type="component" value="Unassembled WGS sequence"/>
</dbReference>
<dbReference type="Gene3D" id="1.10.10.2520">
    <property type="entry name" value="Cell wall hydrolase SleB, domain 1"/>
    <property type="match status" value="1"/>
</dbReference>
<accession>A0A1R1RG19</accession>
<feature type="signal peptide" evidence="2">
    <location>
        <begin position="1"/>
        <end position="24"/>
    </location>
</feature>
<evidence type="ECO:0000313" key="4">
    <source>
        <dbReference type="EMBL" id="OMI09793.1"/>
    </source>
</evidence>
<dbReference type="AlphaFoldDB" id="A0A1R1RG19"/>
<accession>A0A1R1QYP4</accession>
<keyword evidence="5" id="KW-1185">Reference proteome</keyword>